<gene>
    <name evidence="3" type="ORF">CBOVIS_LOCUS3322</name>
</gene>
<comment type="caution">
    <text evidence="3">The sequence shown here is derived from an EMBL/GenBank/DDBJ whole genome shotgun (WGS) entry which is preliminary data.</text>
</comment>
<feature type="region of interest" description="Disordered" evidence="1">
    <location>
        <begin position="1"/>
        <end position="24"/>
    </location>
</feature>
<evidence type="ECO:0000256" key="1">
    <source>
        <dbReference type="SAM" id="MobiDB-lite"/>
    </source>
</evidence>
<accession>A0A8S1EE28</accession>
<evidence type="ECO:0000259" key="2">
    <source>
        <dbReference type="PROSITE" id="PS50105"/>
    </source>
</evidence>
<sequence length="143" mass="16052">MQNHVEMIESMRNQATGNASKDPRQDPRTGFILLIYTANATLIDIARTACTNANCSLETIPGGFPEKRLSTWTIDETRKWMLAITGNENVARKCFEEEIDGLALNFTSLEELVEILDLRIGHKIKIRAALQALKEYDAKTAKV</sequence>
<dbReference type="Proteomes" id="UP000494206">
    <property type="component" value="Unassembled WGS sequence"/>
</dbReference>
<dbReference type="OrthoDB" id="2390104at2759"/>
<dbReference type="InterPro" id="IPR001660">
    <property type="entry name" value="SAM"/>
</dbReference>
<evidence type="ECO:0000313" key="4">
    <source>
        <dbReference type="Proteomes" id="UP000494206"/>
    </source>
</evidence>
<dbReference type="SUPFAM" id="SSF47769">
    <property type="entry name" value="SAM/Pointed domain"/>
    <property type="match status" value="1"/>
</dbReference>
<dbReference type="PROSITE" id="PS50105">
    <property type="entry name" value="SAM_DOMAIN"/>
    <property type="match status" value="1"/>
</dbReference>
<dbReference type="EMBL" id="CADEPM010000002">
    <property type="protein sequence ID" value="CAB3400362.1"/>
    <property type="molecule type" value="Genomic_DNA"/>
</dbReference>
<dbReference type="InterPro" id="IPR013761">
    <property type="entry name" value="SAM/pointed_sf"/>
</dbReference>
<name>A0A8S1EE28_9PELO</name>
<dbReference type="Gene3D" id="1.10.150.50">
    <property type="entry name" value="Transcription Factor, Ets-1"/>
    <property type="match status" value="1"/>
</dbReference>
<proteinExistence type="predicted"/>
<keyword evidence="4" id="KW-1185">Reference proteome</keyword>
<organism evidence="3 4">
    <name type="scientific">Caenorhabditis bovis</name>
    <dbReference type="NCBI Taxonomy" id="2654633"/>
    <lineage>
        <taxon>Eukaryota</taxon>
        <taxon>Metazoa</taxon>
        <taxon>Ecdysozoa</taxon>
        <taxon>Nematoda</taxon>
        <taxon>Chromadorea</taxon>
        <taxon>Rhabditida</taxon>
        <taxon>Rhabditina</taxon>
        <taxon>Rhabditomorpha</taxon>
        <taxon>Rhabditoidea</taxon>
        <taxon>Rhabditidae</taxon>
        <taxon>Peloderinae</taxon>
        <taxon>Caenorhabditis</taxon>
    </lineage>
</organism>
<feature type="domain" description="SAM" evidence="2">
    <location>
        <begin position="72"/>
        <end position="136"/>
    </location>
</feature>
<evidence type="ECO:0000313" key="3">
    <source>
        <dbReference type="EMBL" id="CAB3400362.1"/>
    </source>
</evidence>
<protein>
    <recommendedName>
        <fullName evidence="2">SAM domain-containing protein</fullName>
    </recommendedName>
</protein>
<dbReference type="AlphaFoldDB" id="A0A8S1EE28"/>
<reference evidence="3 4" key="1">
    <citation type="submission" date="2020-04" db="EMBL/GenBank/DDBJ databases">
        <authorList>
            <person name="Laetsch R D."/>
            <person name="Stevens L."/>
            <person name="Kumar S."/>
            <person name="Blaxter L. M."/>
        </authorList>
    </citation>
    <scope>NUCLEOTIDE SEQUENCE [LARGE SCALE GENOMIC DNA]</scope>
</reference>